<protein>
    <submittedName>
        <fullName evidence="1">(wild Malaysian banana) hypothetical protein</fullName>
    </submittedName>
</protein>
<dbReference type="AlphaFoldDB" id="A0A804KHP4"/>
<dbReference type="Gramene" id="Ma09_t09360.1">
    <property type="protein sequence ID" value="Ma09_p09360.1"/>
    <property type="gene ID" value="Ma09_g09360"/>
</dbReference>
<proteinExistence type="predicted"/>
<reference evidence="2" key="2">
    <citation type="submission" date="2021-05" db="UniProtKB">
        <authorList>
            <consortium name="EnsemblPlants"/>
        </authorList>
    </citation>
    <scope>IDENTIFICATION</scope>
    <source>
        <strain evidence="2">subsp. malaccensis</strain>
    </source>
</reference>
<evidence type="ECO:0000313" key="3">
    <source>
        <dbReference type="Proteomes" id="UP000012960"/>
    </source>
</evidence>
<dbReference type="EMBL" id="HG996474">
    <property type="protein sequence ID" value="CAG1834667.1"/>
    <property type="molecule type" value="Genomic_DNA"/>
</dbReference>
<dbReference type="Proteomes" id="UP000012960">
    <property type="component" value="Unplaced"/>
</dbReference>
<evidence type="ECO:0000313" key="1">
    <source>
        <dbReference type="EMBL" id="CAG1834667.1"/>
    </source>
</evidence>
<name>A0A804KHP4_MUSAM</name>
<organism evidence="2 3">
    <name type="scientific">Musa acuminata subsp. malaccensis</name>
    <name type="common">Wild banana</name>
    <name type="synonym">Musa malaccensis</name>
    <dbReference type="NCBI Taxonomy" id="214687"/>
    <lineage>
        <taxon>Eukaryota</taxon>
        <taxon>Viridiplantae</taxon>
        <taxon>Streptophyta</taxon>
        <taxon>Embryophyta</taxon>
        <taxon>Tracheophyta</taxon>
        <taxon>Spermatophyta</taxon>
        <taxon>Magnoliopsida</taxon>
        <taxon>Liliopsida</taxon>
        <taxon>Zingiberales</taxon>
        <taxon>Musaceae</taxon>
        <taxon>Musa</taxon>
    </lineage>
</organism>
<dbReference type="InParanoid" id="A0A804KHP4"/>
<keyword evidence="3" id="KW-1185">Reference proteome</keyword>
<gene>
    <name evidence="1" type="ORF">GSMUA_227720.1</name>
</gene>
<reference evidence="1" key="1">
    <citation type="submission" date="2021-03" db="EMBL/GenBank/DDBJ databases">
        <authorList>
            <consortium name="Genoscope - CEA"/>
            <person name="William W."/>
        </authorList>
    </citation>
    <scope>NUCLEOTIDE SEQUENCE</scope>
    <source>
        <strain evidence="1">Doubled-haploid Pahang</strain>
    </source>
</reference>
<accession>A0A804KHP4</accession>
<sequence>MGSDLETLCGQAVGAGQLHILGIYMQRSWIITLAFQNLSASVKLSIASAIMNAMLGAPVLHCSDDSSGLLEKPRYGDRCHFYLVCCSSLSPKIAEEAAFLGRLRGLPFEKGGTRKQSVTAMVGVASYVIREFI</sequence>
<dbReference type="EnsemblPlants" id="Ma09_t09360.1">
    <property type="protein sequence ID" value="Ma09_p09360.1"/>
    <property type="gene ID" value="Ma09_g09360"/>
</dbReference>
<evidence type="ECO:0000313" key="2">
    <source>
        <dbReference type="EnsemblPlants" id="Ma09_p09360.1"/>
    </source>
</evidence>